<dbReference type="PRINTS" id="PR00719">
    <property type="entry name" value="LMWPTPASE"/>
</dbReference>
<keyword evidence="3" id="KW-0963">Cytoplasm</keyword>
<evidence type="ECO:0000256" key="4">
    <source>
        <dbReference type="ARBA" id="ARBA00022801"/>
    </source>
</evidence>
<keyword evidence="5" id="KW-0904">Protein phosphatase</keyword>
<dbReference type="PANTHER" id="PTHR11717">
    <property type="entry name" value="LOW MOLECULAR WEIGHT PROTEIN TYROSINE PHOSPHATASE"/>
    <property type="match status" value="1"/>
</dbReference>
<dbReference type="AlphaFoldDB" id="A0A1Y2ED57"/>
<comment type="catalytic activity">
    <reaction evidence="6">
        <text>O-phospho-L-tyrosyl-[protein] + H2O = L-tyrosyl-[protein] + phosphate</text>
        <dbReference type="Rhea" id="RHEA:10684"/>
        <dbReference type="Rhea" id="RHEA-COMP:10136"/>
        <dbReference type="Rhea" id="RHEA-COMP:20101"/>
        <dbReference type="ChEBI" id="CHEBI:15377"/>
        <dbReference type="ChEBI" id="CHEBI:43474"/>
        <dbReference type="ChEBI" id="CHEBI:46858"/>
        <dbReference type="ChEBI" id="CHEBI:61978"/>
        <dbReference type="EC" id="3.1.3.48"/>
    </reaction>
</comment>
<dbReference type="InterPro" id="IPR017867">
    <property type="entry name" value="Tyr_phospatase_low_mol_wt"/>
</dbReference>
<comment type="similarity">
    <text evidence="2">Belongs to the low molecular weight phosphotyrosine protein phosphatase family.</text>
</comment>
<evidence type="ECO:0000256" key="1">
    <source>
        <dbReference type="ARBA" id="ARBA00004496"/>
    </source>
</evidence>
<evidence type="ECO:0000256" key="5">
    <source>
        <dbReference type="ARBA" id="ARBA00022912"/>
    </source>
</evidence>
<feature type="compositionally biased region" description="Basic residues" evidence="8">
    <location>
        <begin position="1"/>
        <end position="15"/>
    </location>
</feature>
<dbReference type="Gene3D" id="3.40.50.2300">
    <property type="match status" value="1"/>
</dbReference>
<feature type="active site" evidence="7">
    <location>
        <position position="55"/>
    </location>
</feature>
<gene>
    <name evidence="10" type="ORF">LY90DRAFT_452886</name>
</gene>
<dbReference type="FunFam" id="3.40.50.2300:FF:000105">
    <property type="entry name" value="Low molecular weight phosphotyrosine protein"/>
    <property type="match status" value="1"/>
</dbReference>
<evidence type="ECO:0000256" key="2">
    <source>
        <dbReference type="ARBA" id="ARBA00011063"/>
    </source>
</evidence>
<feature type="active site" description="Proton donor" evidence="7">
    <location>
        <position position="166"/>
    </location>
</feature>
<evidence type="ECO:0000256" key="3">
    <source>
        <dbReference type="ARBA" id="ARBA00022490"/>
    </source>
</evidence>
<dbReference type="GO" id="GO:0004725">
    <property type="term" value="F:protein tyrosine phosphatase activity"/>
    <property type="evidence" value="ECO:0007669"/>
    <property type="project" value="UniProtKB-EC"/>
</dbReference>
<evidence type="ECO:0000256" key="6">
    <source>
        <dbReference type="ARBA" id="ARBA00051722"/>
    </source>
</evidence>
<dbReference type="CDD" id="cd16343">
    <property type="entry name" value="LMWPTP"/>
    <property type="match status" value="1"/>
</dbReference>
<keyword evidence="4" id="KW-0378">Hydrolase</keyword>
<organism evidence="10 11">
    <name type="scientific">Neocallimastix californiae</name>
    <dbReference type="NCBI Taxonomy" id="1754190"/>
    <lineage>
        <taxon>Eukaryota</taxon>
        <taxon>Fungi</taxon>
        <taxon>Fungi incertae sedis</taxon>
        <taxon>Chytridiomycota</taxon>
        <taxon>Chytridiomycota incertae sedis</taxon>
        <taxon>Neocallimastigomycetes</taxon>
        <taxon>Neocallimastigales</taxon>
        <taxon>Neocallimastigaceae</taxon>
        <taxon>Neocallimastix</taxon>
    </lineage>
</organism>
<evidence type="ECO:0000256" key="7">
    <source>
        <dbReference type="PIRSR" id="PIRSR617867-1"/>
    </source>
</evidence>
<dbReference type="STRING" id="1754190.A0A1Y2ED57"/>
<dbReference type="OrthoDB" id="3388at2759"/>
<feature type="domain" description="Phosphotyrosine protein phosphatase I" evidence="9">
    <location>
        <begin position="43"/>
        <end position="193"/>
    </location>
</feature>
<dbReference type="InterPro" id="IPR023485">
    <property type="entry name" value="Ptyr_pPase"/>
</dbReference>
<comment type="subcellular location">
    <subcellularLocation>
        <location evidence="1">Cytoplasm</location>
    </subcellularLocation>
</comment>
<name>A0A1Y2ED57_9FUNG</name>
<protein>
    <submittedName>
        <fullName evidence="10">LMWPc-domain-containing protein</fullName>
    </submittedName>
</protein>
<accession>A0A1Y2ED57</accession>
<dbReference type="SMART" id="SM00226">
    <property type="entry name" value="LMWPc"/>
    <property type="match status" value="1"/>
</dbReference>
<proteinExistence type="inferred from homology"/>
<comment type="caution">
    <text evidence="10">The sequence shown here is derived from an EMBL/GenBank/DDBJ whole genome shotgun (WGS) entry which is preliminary data.</text>
</comment>
<feature type="region of interest" description="Disordered" evidence="8">
    <location>
        <begin position="1"/>
        <end position="36"/>
    </location>
</feature>
<keyword evidence="11" id="KW-1185">Reference proteome</keyword>
<dbReference type="Proteomes" id="UP000193920">
    <property type="component" value="Unassembled WGS sequence"/>
</dbReference>
<dbReference type="InterPro" id="IPR036196">
    <property type="entry name" value="Ptyr_pPase_sf"/>
</dbReference>
<dbReference type="SUPFAM" id="SSF52788">
    <property type="entry name" value="Phosphotyrosine protein phosphatases I"/>
    <property type="match status" value="1"/>
</dbReference>
<feature type="active site" description="Nucleophile" evidence="7">
    <location>
        <position position="49"/>
    </location>
</feature>
<sequence length="197" mass="22356">MDKKKKNGINSKKKNNNIDNKKKNNTADNNNKKKNAGNGKKKIGVLFVCLGNICRSPMAEAVFIHEVTQRQLQDKFIIDSCGTGGKGFHIGKKPDSRTLSVCKNNKVKINHGARRILNEDFDNFDYILGMDYKNLENLTKMAPENSRAKVQLFGEYDPEDEIEIRDPYFSKGINAFEHTFEQVTRCSLGLLDHLGFL</sequence>
<evidence type="ECO:0000313" key="10">
    <source>
        <dbReference type="EMBL" id="ORY69347.1"/>
    </source>
</evidence>
<dbReference type="GO" id="GO:0005737">
    <property type="term" value="C:cytoplasm"/>
    <property type="evidence" value="ECO:0007669"/>
    <property type="project" value="UniProtKB-SubCell"/>
</dbReference>
<dbReference type="EMBL" id="MCOG01000044">
    <property type="protein sequence ID" value="ORY69347.1"/>
    <property type="molecule type" value="Genomic_DNA"/>
</dbReference>
<reference evidence="10 11" key="1">
    <citation type="submission" date="2016-08" db="EMBL/GenBank/DDBJ databases">
        <title>A Parts List for Fungal Cellulosomes Revealed by Comparative Genomics.</title>
        <authorList>
            <consortium name="DOE Joint Genome Institute"/>
            <person name="Haitjema C.H."/>
            <person name="Gilmore S.P."/>
            <person name="Henske J.K."/>
            <person name="Solomon K.V."/>
            <person name="De Groot R."/>
            <person name="Kuo A."/>
            <person name="Mondo S.J."/>
            <person name="Salamov A.A."/>
            <person name="Labutti K."/>
            <person name="Zhao Z."/>
            <person name="Chiniquy J."/>
            <person name="Barry K."/>
            <person name="Brewer H.M."/>
            <person name="Purvine S.O."/>
            <person name="Wright A.T."/>
            <person name="Boxma B."/>
            <person name="Van Alen T."/>
            <person name="Hackstein J.H."/>
            <person name="Baker S.E."/>
            <person name="Grigoriev I.V."/>
            <person name="O'Malley M.A."/>
        </authorList>
    </citation>
    <scope>NUCLEOTIDE SEQUENCE [LARGE SCALE GENOMIC DNA]</scope>
    <source>
        <strain evidence="10 11">G1</strain>
    </source>
</reference>
<evidence type="ECO:0000313" key="11">
    <source>
        <dbReference type="Proteomes" id="UP000193920"/>
    </source>
</evidence>
<dbReference type="Pfam" id="PF01451">
    <property type="entry name" value="LMWPc"/>
    <property type="match status" value="1"/>
</dbReference>
<dbReference type="InterPro" id="IPR050438">
    <property type="entry name" value="LMW_PTPase"/>
</dbReference>
<dbReference type="PANTHER" id="PTHR11717:SF7">
    <property type="entry name" value="LOW MOLECULAR WEIGHT PHOSPHOTYROSINE PROTEIN PHOSPHATASE"/>
    <property type="match status" value="1"/>
</dbReference>
<evidence type="ECO:0000259" key="9">
    <source>
        <dbReference type="SMART" id="SM00226"/>
    </source>
</evidence>
<evidence type="ECO:0000256" key="8">
    <source>
        <dbReference type="SAM" id="MobiDB-lite"/>
    </source>
</evidence>